<evidence type="ECO:0000256" key="1">
    <source>
        <dbReference type="SAM" id="MobiDB-lite"/>
    </source>
</evidence>
<reference evidence="3" key="1">
    <citation type="submission" date="2021-12" db="EMBL/GenBank/DDBJ databases">
        <authorList>
            <person name="Zaccaron A."/>
            <person name="Stergiopoulos I."/>
        </authorList>
    </citation>
    <scope>NUCLEOTIDE SEQUENCE</scope>
    <source>
        <strain evidence="3">Race5_Kim</strain>
    </source>
</reference>
<dbReference type="Proteomes" id="UP000756132">
    <property type="component" value="Chromosome 2"/>
</dbReference>
<organism evidence="3 4">
    <name type="scientific">Passalora fulva</name>
    <name type="common">Tomato leaf mold</name>
    <name type="synonym">Cladosporium fulvum</name>
    <dbReference type="NCBI Taxonomy" id="5499"/>
    <lineage>
        <taxon>Eukaryota</taxon>
        <taxon>Fungi</taxon>
        <taxon>Dikarya</taxon>
        <taxon>Ascomycota</taxon>
        <taxon>Pezizomycotina</taxon>
        <taxon>Dothideomycetes</taxon>
        <taxon>Dothideomycetidae</taxon>
        <taxon>Mycosphaerellales</taxon>
        <taxon>Mycosphaerellaceae</taxon>
        <taxon>Fulvia</taxon>
    </lineage>
</organism>
<feature type="transmembrane region" description="Helical" evidence="2">
    <location>
        <begin position="12"/>
        <end position="33"/>
    </location>
</feature>
<accession>A0A9Q8L9L7</accession>
<keyword evidence="2" id="KW-0472">Membrane</keyword>
<keyword evidence="2" id="KW-1133">Transmembrane helix</keyword>
<keyword evidence="2" id="KW-0812">Transmembrane</keyword>
<protein>
    <submittedName>
        <fullName evidence="3">Uncharacterized protein</fullName>
    </submittedName>
</protein>
<feature type="compositionally biased region" description="Low complexity" evidence="1">
    <location>
        <begin position="152"/>
        <end position="169"/>
    </location>
</feature>
<gene>
    <name evidence="3" type="ORF">CLAFUR5_02533</name>
</gene>
<dbReference type="KEGG" id="ffu:CLAFUR5_02533"/>
<dbReference type="EMBL" id="CP090164">
    <property type="protein sequence ID" value="UJO13301.1"/>
    <property type="molecule type" value="Genomic_DNA"/>
</dbReference>
<evidence type="ECO:0000313" key="4">
    <source>
        <dbReference type="Proteomes" id="UP000756132"/>
    </source>
</evidence>
<name>A0A9Q8L9L7_PASFU</name>
<dbReference type="RefSeq" id="XP_047757667.1">
    <property type="nucleotide sequence ID" value="XM_047901681.1"/>
</dbReference>
<feature type="compositionally biased region" description="Low complexity" evidence="1">
    <location>
        <begin position="247"/>
        <end position="257"/>
    </location>
</feature>
<dbReference type="GeneID" id="71982411"/>
<feature type="region of interest" description="Disordered" evidence="1">
    <location>
        <begin position="152"/>
        <end position="183"/>
    </location>
</feature>
<reference evidence="3" key="2">
    <citation type="journal article" date="2022" name="Microb. Genom.">
        <title>A chromosome-scale genome assembly of the tomato pathogen Cladosporium fulvum reveals a compartmentalized genome architecture and the presence of a dispensable chromosome.</title>
        <authorList>
            <person name="Zaccaron A.Z."/>
            <person name="Chen L.H."/>
            <person name="Samaras A."/>
            <person name="Stergiopoulos I."/>
        </authorList>
    </citation>
    <scope>NUCLEOTIDE SEQUENCE</scope>
    <source>
        <strain evidence="3">Race5_Kim</strain>
    </source>
</reference>
<evidence type="ECO:0000313" key="3">
    <source>
        <dbReference type="EMBL" id="UJO13301.1"/>
    </source>
</evidence>
<dbReference type="AlphaFoldDB" id="A0A9Q8L9L7"/>
<feature type="region of interest" description="Disordered" evidence="1">
    <location>
        <begin position="244"/>
        <end position="264"/>
    </location>
</feature>
<evidence type="ECO:0000256" key="2">
    <source>
        <dbReference type="SAM" id="Phobius"/>
    </source>
</evidence>
<proteinExistence type="predicted"/>
<keyword evidence="4" id="KW-1185">Reference proteome</keyword>
<feature type="transmembrane region" description="Helical" evidence="2">
    <location>
        <begin position="54"/>
        <end position="74"/>
    </location>
</feature>
<sequence length="304" mass="33053">MLRTNVISNVLRGIFSAVALGATGKIMVMIVGVNDRRKREKTRFRTHSMSMGAVVLFVFAFGTTCKIMVMIVGVSELRKREKARFRTVSASRSIAAAFHHTARGQPADHERTKPNPTSSLLAKLAVKLISLLSAFHRSGKAPAPVPAQALAATPRSNAHSMSMGPSGSPKGPFTTDRQSKAECQRHTIGDQELAHLDQEVDARTGEVTLAFTDIKNSTTSSPDVKAQEQHWRDEITDKSLGTRARHTAAAAAGQQTASGDRDFHQARKDDAVPLSKIGWGLLTQSRQAMDTGQMTDKMIHMTDL</sequence>